<evidence type="ECO:0000259" key="3">
    <source>
        <dbReference type="PROSITE" id="PS51186"/>
    </source>
</evidence>
<dbReference type="InterPro" id="IPR026888">
    <property type="entry name" value="AcetylCoA_hyd_C"/>
</dbReference>
<dbReference type="GO" id="GO:0006083">
    <property type="term" value="P:acetate metabolic process"/>
    <property type="evidence" value="ECO:0007669"/>
    <property type="project" value="InterPro"/>
</dbReference>
<dbReference type="InterPro" id="IPR038460">
    <property type="entry name" value="AcetylCoA_hyd_C_sf"/>
</dbReference>
<dbReference type="Gene3D" id="3.40.1080.20">
    <property type="entry name" value="Acetyl-CoA hydrolase/transferase C-terminal domain"/>
    <property type="match status" value="1"/>
</dbReference>
<dbReference type="InterPro" id="IPR003702">
    <property type="entry name" value="ActCoA_hydro_N"/>
</dbReference>
<dbReference type="AlphaFoldDB" id="A0A1M7XYC7"/>
<reference evidence="4 5" key="1">
    <citation type="submission" date="2016-12" db="EMBL/GenBank/DDBJ databases">
        <authorList>
            <person name="Song W.-J."/>
            <person name="Kurnit D.M."/>
        </authorList>
    </citation>
    <scope>NUCLEOTIDE SEQUENCE [LARGE SCALE GENOMIC DNA]</scope>
    <source>
        <strain evidence="4 5">DSM 18488</strain>
    </source>
</reference>
<organism evidence="4 5">
    <name type="scientific">Desulfopila aestuarii DSM 18488</name>
    <dbReference type="NCBI Taxonomy" id="1121416"/>
    <lineage>
        <taxon>Bacteria</taxon>
        <taxon>Pseudomonadati</taxon>
        <taxon>Thermodesulfobacteriota</taxon>
        <taxon>Desulfobulbia</taxon>
        <taxon>Desulfobulbales</taxon>
        <taxon>Desulfocapsaceae</taxon>
        <taxon>Desulfopila</taxon>
    </lineage>
</organism>
<evidence type="ECO:0000313" key="4">
    <source>
        <dbReference type="EMBL" id="SHO44017.1"/>
    </source>
</evidence>
<dbReference type="GO" id="GO:0016747">
    <property type="term" value="F:acyltransferase activity, transferring groups other than amino-acyl groups"/>
    <property type="evidence" value="ECO:0007669"/>
    <property type="project" value="InterPro"/>
</dbReference>
<dbReference type="GO" id="GO:0016787">
    <property type="term" value="F:hydrolase activity"/>
    <property type="evidence" value="ECO:0007669"/>
    <property type="project" value="UniProtKB-KW"/>
</dbReference>
<dbReference type="Gene3D" id="3.40.1080.10">
    <property type="entry name" value="Glutaconate Coenzyme A-transferase"/>
    <property type="match status" value="1"/>
</dbReference>
<dbReference type="PANTHER" id="PTHR21432:SF20">
    <property type="entry name" value="ACETYL-COA HYDROLASE"/>
    <property type="match status" value="1"/>
</dbReference>
<proteinExistence type="inferred from homology"/>
<dbReference type="Proteomes" id="UP000184603">
    <property type="component" value="Unassembled WGS sequence"/>
</dbReference>
<keyword evidence="5" id="KW-1185">Reference proteome</keyword>
<dbReference type="GO" id="GO:0008775">
    <property type="term" value="F:acetate CoA-transferase activity"/>
    <property type="evidence" value="ECO:0007669"/>
    <property type="project" value="InterPro"/>
</dbReference>
<dbReference type="STRING" id="1121416.SAMN02745220_00610"/>
<sequence>MADNKRFKGKYVTADEAIATIKNGSRIFIGSGCGEPQHLIHTLANNHNLNDIMIFQVLAHTLADYLNSETFLQRFSVKLFFVPIKMQQAAFEGKVDYIPTYLSQLPHLFRNNQIVIDTVLIQISPPDAFGIASLGVSVDVTLEAVKNAKTVIAQINPRMPRTHGDGFLHIDEIDYLIPHEEELICIDHESVEEPIARRIAQYVKELVDDGSTLQVGYGHMPYALLRYFDNKNDLGIHTHMISDAFIPLIEDGIINNKRKNFMIGRAVATFCMGSRIAYDYIDNNIQFYFGTADWVNTPAIIGKNDNFISISSALEVDLTGQVCSDSVGKQFFSGTGDQANFIRGATLSKGGLSIIALPSTAKGGKVSRIVATLSAGAGVATLRADVNFVVTEFGIAQLKGKSISQRVIELCQIAHPDFRESLIEAAKEHHYIFTDQLPPRAEDLMFIEEYKSRIKLQNGKTMAVRPLLPSDEIAYRNFFYSLQKETIFLRFFHTVTIFSRKMAQAHWANMDYRKNISLIGTVQNKGNKEIIAIGTYAEKDDKWAEVAFVVREDFQHMGISAYIFKELEKIAAANGFEGFFASILPENRAMLNLCKKCFSDVQIKRTADETEIWMKFSPEISS</sequence>
<dbReference type="InterPro" id="IPR037171">
    <property type="entry name" value="NagB/RpiA_transferase-like"/>
</dbReference>
<dbReference type="Pfam" id="PF13336">
    <property type="entry name" value="AcetylCoA_hyd_C"/>
    <property type="match status" value="1"/>
</dbReference>
<keyword evidence="4" id="KW-0378">Hydrolase</keyword>
<dbReference type="InterPro" id="IPR016181">
    <property type="entry name" value="Acyl_CoA_acyltransferase"/>
</dbReference>
<gene>
    <name evidence="4" type="ORF">SAMN02745220_00610</name>
</gene>
<dbReference type="Pfam" id="PF00583">
    <property type="entry name" value="Acetyltransf_1"/>
    <property type="match status" value="1"/>
</dbReference>
<dbReference type="Gene3D" id="3.40.630.30">
    <property type="match status" value="1"/>
</dbReference>
<name>A0A1M7XYC7_9BACT</name>
<evidence type="ECO:0000313" key="5">
    <source>
        <dbReference type="Proteomes" id="UP000184603"/>
    </source>
</evidence>
<comment type="similarity">
    <text evidence="1">Belongs to the acetyl-CoA hydrolase/transferase family.</text>
</comment>
<evidence type="ECO:0000256" key="2">
    <source>
        <dbReference type="ARBA" id="ARBA00022679"/>
    </source>
</evidence>
<dbReference type="Pfam" id="PF02550">
    <property type="entry name" value="AcetylCoA_hydro"/>
    <property type="match status" value="1"/>
</dbReference>
<dbReference type="Gene3D" id="3.30.750.70">
    <property type="entry name" value="4-hydroxybutyrate coenzyme like domains"/>
    <property type="match status" value="1"/>
</dbReference>
<dbReference type="OrthoDB" id="9801795at2"/>
<dbReference type="RefSeq" id="WP_073611974.1">
    <property type="nucleotide sequence ID" value="NZ_FRFE01000002.1"/>
</dbReference>
<evidence type="ECO:0000256" key="1">
    <source>
        <dbReference type="ARBA" id="ARBA00009632"/>
    </source>
</evidence>
<dbReference type="InterPro" id="IPR046433">
    <property type="entry name" value="ActCoA_hydro"/>
</dbReference>
<dbReference type="SUPFAM" id="SSF55729">
    <property type="entry name" value="Acyl-CoA N-acyltransferases (Nat)"/>
    <property type="match status" value="1"/>
</dbReference>
<dbReference type="PANTHER" id="PTHR21432">
    <property type="entry name" value="ACETYL-COA HYDROLASE-RELATED"/>
    <property type="match status" value="1"/>
</dbReference>
<dbReference type="PROSITE" id="PS51186">
    <property type="entry name" value="GNAT"/>
    <property type="match status" value="1"/>
</dbReference>
<accession>A0A1M7XYC7</accession>
<dbReference type="EMBL" id="FRFE01000002">
    <property type="protein sequence ID" value="SHO44017.1"/>
    <property type="molecule type" value="Genomic_DNA"/>
</dbReference>
<dbReference type="InterPro" id="IPR000182">
    <property type="entry name" value="GNAT_dom"/>
</dbReference>
<dbReference type="SUPFAM" id="SSF100950">
    <property type="entry name" value="NagB/RpiA/CoA transferase-like"/>
    <property type="match status" value="2"/>
</dbReference>
<feature type="domain" description="N-acetyltransferase" evidence="3">
    <location>
        <begin position="462"/>
        <end position="619"/>
    </location>
</feature>
<keyword evidence="2" id="KW-0808">Transferase</keyword>
<protein>
    <submittedName>
        <fullName evidence="4">Acyl-CoA hydrolase</fullName>
    </submittedName>
</protein>